<accession>A0AAW1X5W7</accession>
<reference evidence="1 2" key="1">
    <citation type="journal article" date="2023" name="G3 (Bethesda)">
        <title>A chromosome-length genome assembly and annotation of blackberry (Rubus argutus, cv. 'Hillquist').</title>
        <authorList>
            <person name="Bruna T."/>
            <person name="Aryal R."/>
            <person name="Dudchenko O."/>
            <person name="Sargent D.J."/>
            <person name="Mead D."/>
            <person name="Buti M."/>
            <person name="Cavallini A."/>
            <person name="Hytonen T."/>
            <person name="Andres J."/>
            <person name="Pham M."/>
            <person name="Weisz D."/>
            <person name="Mascagni F."/>
            <person name="Usai G."/>
            <person name="Natali L."/>
            <person name="Bassil N."/>
            <person name="Fernandez G.E."/>
            <person name="Lomsadze A."/>
            <person name="Armour M."/>
            <person name="Olukolu B."/>
            <person name="Poorten T."/>
            <person name="Britton C."/>
            <person name="Davik J."/>
            <person name="Ashrafi H."/>
            <person name="Aiden E.L."/>
            <person name="Borodovsky M."/>
            <person name="Worthington M."/>
        </authorList>
    </citation>
    <scope>NUCLEOTIDE SEQUENCE [LARGE SCALE GENOMIC DNA]</scope>
    <source>
        <strain evidence="1">PI 553951</strain>
    </source>
</reference>
<proteinExistence type="predicted"/>
<evidence type="ECO:0000313" key="1">
    <source>
        <dbReference type="EMBL" id="KAK9931423.1"/>
    </source>
</evidence>
<name>A0AAW1X5W7_RUBAR</name>
<protein>
    <submittedName>
        <fullName evidence="1">Uncharacterized protein</fullName>
    </submittedName>
</protein>
<evidence type="ECO:0000313" key="2">
    <source>
        <dbReference type="Proteomes" id="UP001457282"/>
    </source>
</evidence>
<sequence length="143" mass="15827">MAYFWVQLLAVVSFLSLSVLYIWAISGTKGSSGFGSVNSEKIETRKQYVVNGQGGAPLFLQYVRANAAIAVNVRVKHLCPECNVWWFKRIVRRNTPPAYGLSPGPMMVACQVFCNWASAASGRRIFLEILEILQDPLGLDAIT</sequence>
<gene>
    <name evidence="1" type="ORF">M0R45_018698</name>
</gene>
<organism evidence="1 2">
    <name type="scientific">Rubus argutus</name>
    <name type="common">Southern blackberry</name>
    <dbReference type="NCBI Taxonomy" id="59490"/>
    <lineage>
        <taxon>Eukaryota</taxon>
        <taxon>Viridiplantae</taxon>
        <taxon>Streptophyta</taxon>
        <taxon>Embryophyta</taxon>
        <taxon>Tracheophyta</taxon>
        <taxon>Spermatophyta</taxon>
        <taxon>Magnoliopsida</taxon>
        <taxon>eudicotyledons</taxon>
        <taxon>Gunneridae</taxon>
        <taxon>Pentapetalae</taxon>
        <taxon>rosids</taxon>
        <taxon>fabids</taxon>
        <taxon>Rosales</taxon>
        <taxon>Rosaceae</taxon>
        <taxon>Rosoideae</taxon>
        <taxon>Rosoideae incertae sedis</taxon>
        <taxon>Rubus</taxon>
    </lineage>
</organism>
<comment type="caution">
    <text evidence="1">The sequence shown here is derived from an EMBL/GenBank/DDBJ whole genome shotgun (WGS) entry which is preliminary data.</text>
</comment>
<dbReference type="AlphaFoldDB" id="A0AAW1X5W7"/>
<keyword evidence="2" id="KW-1185">Reference proteome</keyword>
<dbReference type="EMBL" id="JBEDUW010000004">
    <property type="protein sequence ID" value="KAK9931423.1"/>
    <property type="molecule type" value="Genomic_DNA"/>
</dbReference>
<dbReference type="Proteomes" id="UP001457282">
    <property type="component" value="Unassembled WGS sequence"/>
</dbReference>